<reference evidence="4 5" key="1">
    <citation type="submission" date="2024-04" db="EMBL/GenBank/DDBJ databases">
        <title>Tritrichomonas musculus Genome.</title>
        <authorList>
            <person name="Alves-Ferreira E."/>
            <person name="Grigg M."/>
            <person name="Lorenzi H."/>
            <person name="Galac M."/>
        </authorList>
    </citation>
    <scope>NUCLEOTIDE SEQUENCE [LARGE SCALE GENOMIC DNA]</scope>
    <source>
        <strain evidence="4 5">EAF2021</strain>
    </source>
</reference>
<feature type="region of interest" description="Disordered" evidence="1">
    <location>
        <begin position="402"/>
        <end position="427"/>
    </location>
</feature>
<accession>A0ABR2KLJ9</accession>
<evidence type="ECO:0000256" key="2">
    <source>
        <dbReference type="SAM" id="Phobius"/>
    </source>
</evidence>
<keyword evidence="2" id="KW-1133">Transmembrane helix</keyword>
<feature type="compositionally biased region" description="Low complexity" evidence="1">
    <location>
        <begin position="338"/>
        <end position="357"/>
    </location>
</feature>
<organism evidence="4 5">
    <name type="scientific">Tritrichomonas musculus</name>
    <dbReference type="NCBI Taxonomy" id="1915356"/>
    <lineage>
        <taxon>Eukaryota</taxon>
        <taxon>Metamonada</taxon>
        <taxon>Parabasalia</taxon>
        <taxon>Tritrichomonadida</taxon>
        <taxon>Tritrichomonadidae</taxon>
        <taxon>Tritrichomonas</taxon>
    </lineage>
</organism>
<protein>
    <recommendedName>
        <fullName evidence="3">Right handed beta helix domain-containing protein</fullName>
    </recommendedName>
</protein>
<dbReference type="InterPro" id="IPR012334">
    <property type="entry name" value="Pectin_lyas_fold"/>
</dbReference>
<feature type="transmembrane region" description="Helical" evidence="2">
    <location>
        <begin position="369"/>
        <end position="393"/>
    </location>
</feature>
<proteinExistence type="predicted"/>
<dbReference type="Pfam" id="PF13229">
    <property type="entry name" value="Beta_helix"/>
    <property type="match status" value="1"/>
</dbReference>
<feature type="compositionally biased region" description="Polar residues" evidence="1">
    <location>
        <begin position="417"/>
        <end position="427"/>
    </location>
</feature>
<evidence type="ECO:0000313" key="5">
    <source>
        <dbReference type="Proteomes" id="UP001470230"/>
    </source>
</evidence>
<sequence length="427" mass="46295">MQGAFLSTLSLLMVTNSTIKSHGLLKNSYEMDLSILPRSFKSTITFQNFLFKKINLIHFSPVTFDGCLFGSPSVFIESRELLIIRNCFNLSGSIEAIDRGILVDSTSLSQSFKHFYLFNSQGAFQNSTFTTKSDKPVITVSKSKISIKGCNFSNCKHGGIVALQNTNLTVLDSIFFNMEAEEGPAINFIGNSLIISESSFEQCKALRAGGALKIVANLNSTLTGCFFYNNKSPQGKSIYISENSYLSIVDCFIPSSANEIYTPGKSNLFVKDIGDGIIGNNESPTPYFSPSGSFSSSLGFSPSTIFTRSKDFSATRTYSATNEFSPSITLTEGPNVVPSASNGQSSSSPQSSSSNASPVVAKDKRGTKYLTFVIIICVVVVVIAIVAVTAILLQKRKSQIYPSDYDGETEEPKKTTVVISNINDDDL</sequence>
<keyword evidence="2" id="KW-0812">Transmembrane</keyword>
<feature type="domain" description="Right handed beta helix" evidence="3">
    <location>
        <begin position="60"/>
        <end position="177"/>
    </location>
</feature>
<keyword evidence="2" id="KW-0472">Membrane</keyword>
<dbReference type="SUPFAM" id="SSF51126">
    <property type="entry name" value="Pectin lyase-like"/>
    <property type="match status" value="1"/>
</dbReference>
<evidence type="ECO:0000259" key="3">
    <source>
        <dbReference type="Pfam" id="PF13229"/>
    </source>
</evidence>
<dbReference type="EMBL" id="JAPFFF010000004">
    <property type="protein sequence ID" value="KAK8892028.1"/>
    <property type="molecule type" value="Genomic_DNA"/>
</dbReference>
<keyword evidence="5" id="KW-1185">Reference proteome</keyword>
<dbReference type="Gene3D" id="2.160.20.10">
    <property type="entry name" value="Single-stranded right-handed beta-helix, Pectin lyase-like"/>
    <property type="match status" value="1"/>
</dbReference>
<feature type="region of interest" description="Disordered" evidence="1">
    <location>
        <begin position="335"/>
        <end position="359"/>
    </location>
</feature>
<dbReference type="Proteomes" id="UP001470230">
    <property type="component" value="Unassembled WGS sequence"/>
</dbReference>
<gene>
    <name evidence="4" type="ORF">M9Y10_029250</name>
</gene>
<dbReference type="InterPro" id="IPR011050">
    <property type="entry name" value="Pectin_lyase_fold/virulence"/>
</dbReference>
<evidence type="ECO:0000256" key="1">
    <source>
        <dbReference type="SAM" id="MobiDB-lite"/>
    </source>
</evidence>
<comment type="caution">
    <text evidence="4">The sequence shown here is derived from an EMBL/GenBank/DDBJ whole genome shotgun (WGS) entry which is preliminary data.</text>
</comment>
<dbReference type="InterPro" id="IPR039448">
    <property type="entry name" value="Beta_helix"/>
</dbReference>
<name>A0ABR2KLJ9_9EUKA</name>
<evidence type="ECO:0000313" key="4">
    <source>
        <dbReference type="EMBL" id="KAK8892028.1"/>
    </source>
</evidence>